<dbReference type="SUPFAM" id="SSF52141">
    <property type="entry name" value="Uracil-DNA glycosylase-like"/>
    <property type="match status" value="1"/>
</dbReference>
<dbReference type="Proteomes" id="UP000075476">
    <property type="component" value="Unassembled WGS sequence"/>
</dbReference>
<dbReference type="AlphaFoldDB" id="A0A9X0MJB8"/>
<dbReference type="EMBL" id="LOMO01000001">
    <property type="protein sequence ID" value="KXY50881.1"/>
    <property type="molecule type" value="Genomic_DNA"/>
</dbReference>
<evidence type="ECO:0000313" key="1">
    <source>
        <dbReference type="EMBL" id="KXY50881.1"/>
    </source>
</evidence>
<reference evidence="1 2" key="1">
    <citation type="submission" date="2015-12" db="EMBL/GenBank/DDBJ databases">
        <title>Bacillus cereus Group isolate.</title>
        <authorList>
            <person name="Kovac J."/>
        </authorList>
    </citation>
    <scope>NUCLEOTIDE SEQUENCE [LARGE SCALE GENOMIC DNA]</scope>
    <source>
        <strain evidence="1 2">FSL K6-0073</strain>
    </source>
</reference>
<dbReference type="PANTHER" id="PTHR11264:SF8">
    <property type="entry name" value="URACIL-DNA GLYCOSYLASE-LIKE DOMAIN-CONTAINING PROTEIN"/>
    <property type="match status" value="1"/>
</dbReference>
<gene>
    <name evidence="1" type="ORF">AT268_30500</name>
</gene>
<dbReference type="GO" id="GO:0097510">
    <property type="term" value="P:base-excision repair, AP site formation via deaminated base removal"/>
    <property type="evidence" value="ECO:0007669"/>
    <property type="project" value="TreeGrafter"/>
</dbReference>
<dbReference type="PANTHER" id="PTHR11264">
    <property type="entry name" value="URACIL-DNA GLYCOSYLASE"/>
    <property type="match status" value="1"/>
</dbReference>
<evidence type="ECO:0000313" key="2">
    <source>
        <dbReference type="Proteomes" id="UP000075476"/>
    </source>
</evidence>
<dbReference type="InterPro" id="IPR002043">
    <property type="entry name" value="UDG_fam1"/>
</dbReference>
<dbReference type="InterPro" id="IPR036895">
    <property type="entry name" value="Uracil-DNA_glycosylase-like_sf"/>
</dbReference>
<protein>
    <submittedName>
        <fullName evidence="1">Uracil-DNA glycosylase</fullName>
    </submittedName>
</protein>
<dbReference type="RefSeq" id="WP_061662211.1">
    <property type="nucleotide sequence ID" value="NZ_NUNQ01000049.1"/>
</dbReference>
<sequence length="238" mass="27704">MLIPNDYHTSWSEFIEVRREELDKIEEKIGHDYTPSNPNHVLRFLNLDLNKVKVIWLGQDPYFVEGIATGRSFEDGALKSWVGNAPQPALRNIIRSIYGSIKNIDAYKKILKYNEIKKEISNGNFLIEETPEKWFASLEEQGVLFLNVYLTTKIGKAGEHEGIWKAFAMDLLKYINSKNDEIEWFLWGNDAKEIGSELVLKNKHEGRHPTYTSEGYEDDILYFNGFEKTKHMINWLGK</sequence>
<dbReference type="Gene3D" id="3.40.470.10">
    <property type="entry name" value="Uracil-DNA glycosylase-like domain"/>
    <property type="match status" value="1"/>
</dbReference>
<dbReference type="GO" id="GO:0004844">
    <property type="term" value="F:uracil DNA N-glycosylase activity"/>
    <property type="evidence" value="ECO:0007669"/>
    <property type="project" value="InterPro"/>
</dbReference>
<comment type="caution">
    <text evidence="1">The sequence shown here is derived from an EMBL/GenBank/DDBJ whole genome shotgun (WGS) entry which is preliminary data.</text>
</comment>
<organism evidence="1 2">
    <name type="scientific">Bacillus cereus</name>
    <dbReference type="NCBI Taxonomy" id="1396"/>
    <lineage>
        <taxon>Bacteria</taxon>
        <taxon>Bacillati</taxon>
        <taxon>Bacillota</taxon>
        <taxon>Bacilli</taxon>
        <taxon>Bacillales</taxon>
        <taxon>Bacillaceae</taxon>
        <taxon>Bacillus</taxon>
        <taxon>Bacillus cereus group</taxon>
    </lineage>
</organism>
<name>A0A9X0MJB8_BACCE</name>
<accession>A0A9X0MJB8</accession>
<proteinExistence type="predicted"/>